<evidence type="ECO:0000256" key="1">
    <source>
        <dbReference type="ARBA" id="ARBA00022686"/>
    </source>
</evidence>
<evidence type="ECO:0000259" key="2">
    <source>
        <dbReference type="Pfam" id="PF02342"/>
    </source>
</evidence>
<dbReference type="InterPro" id="IPR051324">
    <property type="entry name" value="Stress/Tellurium_Resist"/>
</dbReference>
<dbReference type="Gene3D" id="2.60.60.30">
    <property type="entry name" value="sav2460 like domains"/>
    <property type="match status" value="1"/>
</dbReference>
<evidence type="ECO:0000313" key="4">
    <source>
        <dbReference type="Proteomes" id="UP001595665"/>
    </source>
</evidence>
<dbReference type="PANTHER" id="PTHR32097">
    <property type="entry name" value="CAMP-BINDING PROTEIN 1-RELATED"/>
    <property type="match status" value="1"/>
</dbReference>
<organism evidence="3 4">
    <name type="scientific">Massilia haematophila</name>
    <dbReference type="NCBI Taxonomy" id="457923"/>
    <lineage>
        <taxon>Bacteria</taxon>
        <taxon>Pseudomonadati</taxon>
        <taxon>Pseudomonadota</taxon>
        <taxon>Betaproteobacteria</taxon>
        <taxon>Burkholderiales</taxon>
        <taxon>Oxalobacteraceae</taxon>
        <taxon>Telluria group</taxon>
        <taxon>Massilia</taxon>
    </lineage>
</organism>
<protein>
    <submittedName>
        <fullName evidence="3">TerD family protein</fullName>
    </submittedName>
</protein>
<gene>
    <name evidence="3" type="ORF">ACFOPH_21810</name>
</gene>
<dbReference type="EMBL" id="JBHRVV010000001">
    <property type="protein sequence ID" value="MFC3460857.1"/>
    <property type="molecule type" value="Genomic_DNA"/>
</dbReference>
<keyword evidence="1" id="KW-0778">Tellurium resistance</keyword>
<dbReference type="RefSeq" id="WP_379737218.1">
    <property type="nucleotide sequence ID" value="NZ_JBHRVV010000001.1"/>
</dbReference>
<proteinExistence type="predicted"/>
<dbReference type="Proteomes" id="UP001595665">
    <property type="component" value="Unassembled WGS sequence"/>
</dbReference>
<dbReference type="Pfam" id="PF02342">
    <property type="entry name" value="TerD"/>
    <property type="match status" value="1"/>
</dbReference>
<feature type="domain" description="TerD" evidence="2">
    <location>
        <begin position="1"/>
        <end position="189"/>
    </location>
</feature>
<evidence type="ECO:0000313" key="3">
    <source>
        <dbReference type="EMBL" id="MFC3460857.1"/>
    </source>
</evidence>
<keyword evidence="4" id="KW-1185">Reference proteome</keyword>
<dbReference type="InterPro" id="IPR003325">
    <property type="entry name" value="TerD"/>
</dbReference>
<reference evidence="4" key="1">
    <citation type="journal article" date="2019" name="Int. J. Syst. Evol. Microbiol.">
        <title>The Global Catalogue of Microorganisms (GCM) 10K type strain sequencing project: providing services to taxonomists for standard genome sequencing and annotation.</title>
        <authorList>
            <consortium name="The Broad Institute Genomics Platform"/>
            <consortium name="The Broad Institute Genome Sequencing Center for Infectious Disease"/>
            <person name="Wu L."/>
            <person name="Ma J."/>
        </authorList>
    </citation>
    <scope>NUCLEOTIDE SEQUENCE [LARGE SCALE GENOMIC DNA]</scope>
    <source>
        <strain evidence="4">CCM 7480</strain>
    </source>
</reference>
<sequence length="195" mass="21578">MSTMLETGHRINLEKSAPGLKRVRIGLGWKVNAADGHAFDLDSSVFLCRKDAEDNPVMISNAHFVYYHHTTSPDGAVVHSGDNRTGDRDGDDEVITVDLAKVDPAVMEMPIVVTIHDAETRKQNFGRVSGAYVKVYNDETGDVIAQYDLTEDYSDKTALQFGSLYRRDGEWRFHAVGAGFKLNLATFIRKLGGTV</sequence>
<comment type="caution">
    <text evidence="3">The sequence shown here is derived from an EMBL/GenBank/DDBJ whole genome shotgun (WGS) entry which is preliminary data.</text>
</comment>
<accession>A0ABV7PRL5</accession>
<name>A0ABV7PRL5_9BURK</name>
<dbReference type="PANTHER" id="PTHR32097:SF17">
    <property type="entry name" value="CAMP-BINDING PROTEIN 1-RELATED"/>
    <property type="match status" value="1"/>
</dbReference>
<dbReference type="CDD" id="cd06974">
    <property type="entry name" value="TerD_like"/>
    <property type="match status" value="1"/>
</dbReference>